<dbReference type="InterPro" id="IPR005025">
    <property type="entry name" value="FMN_Rdtase-like_dom"/>
</dbReference>
<dbReference type="PANTHER" id="PTHR30543:SF21">
    <property type="entry name" value="NAD(P)H-DEPENDENT FMN REDUCTASE LOT6"/>
    <property type="match status" value="1"/>
</dbReference>
<evidence type="ECO:0000313" key="3">
    <source>
        <dbReference type="Proteomes" id="UP000214720"/>
    </source>
</evidence>
<dbReference type="Proteomes" id="UP000214720">
    <property type="component" value="Unassembled WGS sequence"/>
</dbReference>
<dbReference type="PANTHER" id="PTHR30543">
    <property type="entry name" value="CHROMATE REDUCTASE"/>
    <property type="match status" value="1"/>
</dbReference>
<dbReference type="GO" id="GO:0016491">
    <property type="term" value="F:oxidoreductase activity"/>
    <property type="evidence" value="ECO:0007669"/>
    <property type="project" value="InterPro"/>
</dbReference>
<dbReference type="Pfam" id="PF03358">
    <property type="entry name" value="FMN_red"/>
    <property type="match status" value="1"/>
</dbReference>
<dbReference type="GO" id="GO:0010181">
    <property type="term" value="F:FMN binding"/>
    <property type="evidence" value="ECO:0007669"/>
    <property type="project" value="TreeGrafter"/>
</dbReference>
<dbReference type="GO" id="GO:0005829">
    <property type="term" value="C:cytosol"/>
    <property type="evidence" value="ECO:0007669"/>
    <property type="project" value="TreeGrafter"/>
</dbReference>
<dbReference type="RefSeq" id="WP_089163411.1">
    <property type="nucleotide sequence ID" value="NZ_MTHB01000189.1"/>
</dbReference>
<name>A0A226WWF3_CABSO</name>
<proteinExistence type="predicted"/>
<feature type="domain" description="NADPH-dependent FMN reductase-like" evidence="1">
    <location>
        <begin position="7"/>
        <end position="150"/>
    </location>
</feature>
<dbReference type="Gene3D" id="3.40.50.360">
    <property type="match status" value="1"/>
</dbReference>
<gene>
    <name evidence="2" type="ORF">BSU04_28235</name>
</gene>
<evidence type="ECO:0000313" key="2">
    <source>
        <dbReference type="EMBL" id="OXC75179.1"/>
    </source>
</evidence>
<dbReference type="EMBL" id="MTHB01000189">
    <property type="protein sequence ID" value="OXC75179.1"/>
    <property type="molecule type" value="Genomic_DNA"/>
</dbReference>
<dbReference type="OrthoDB" id="9812295at2"/>
<sequence length="186" mass="20413">MNSPLTQVGIIVGSIRKASYSRQLANALIDRAPAAWSCSIIEIHDLSMYNQDLDDNPPLPWTRFRQEVAASDAVLFVTPEYNRSIPGVLKNATDIGSRPSGQNVFNSKPAAIVSLTPYTGGGALANHALRQSIVYLNLAVMQQPEAYISEIDKIVDEHGKVTDIQADKLLRAFMKGFESWVKRIGS</sequence>
<comment type="caution">
    <text evidence="2">The sequence shown here is derived from an EMBL/GenBank/DDBJ whole genome shotgun (WGS) entry which is preliminary data.</text>
</comment>
<dbReference type="InterPro" id="IPR050712">
    <property type="entry name" value="NAD(P)H-dep_reductase"/>
</dbReference>
<dbReference type="InterPro" id="IPR029039">
    <property type="entry name" value="Flavoprotein-like_sf"/>
</dbReference>
<dbReference type="SUPFAM" id="SSF52218">
    <property type="entry name" value="Flavoproteins"/>
    <property type="match status" value="1"/>
</dbReference>
<accession>A0A226WWF3</accession>
<reference evidence="3" key="1">
    <citation type="submission" date="2017-01" db="EMBL/GenBank/DDBJ databases">
        <title>Genome Analysis of Deinococcus marmoris KOPRI26562.</title>
        <authorList>
            <person name="Kim J.H."/>
            <person name="Oh H.-M."/>
        </authorList>
    </citation>
    <scope>NUCLEOTIDE SEQUENCE [LARGE SCALE GENOMIC DNA]</scope>
    <source>
        <strain evidence="3">PAMC 26633</strain>
    </source>
</reference>
<organism evidence="2 3">
    <name type="scientific">Caballeronia sordidicola</name>
    <name type="common">Burkholderia sordidicola</name>
    <dbReference type="NCBI Taxonomy" id="196367"/>
    <lineage>
        <taxon>Bacteria</taxon>
        <taxon>Pseudomonadati</taxon>
        <taxon>Pseudomonadota</taxon>
        <taxon>Betaproteobacteria</taxon>
        <taxon>Burkholderiales</taxon>
        <taxon>Burkholderiaceae</taxon>
        <taxon>Caballeronia</taxon>
    </lineage>
</organism>
<protein>
    <submittedName>
        <fullName evidence="2">NADPH:quinone oxidoreductase</fullName>
    </submittedName>
</protein>
<dbReference type="AlphaFoldDB" id="A0A226WWF3"/>
<evidence type="ECO:0000259" key="1">
    <source>
        <dbReference type="Pfam" id="PF03358"/>
    </source>
</evidence>